<dbReference type="Proteomes" id="UP001629246">
    <property type="component" value="Unassembled WGS sequence"/>
</dbReference>
<keyword evidence="5 10" id="KW-0566">Pantothenate biosynthesis</keyword>
<evidence type="ECO:0000256" key="1">
    <source>
        <dbReference type="ARBA" id="ARBA00004994"/>
    </source>
</evidence>
<evidence type="ECO:0000256" key="3">
    <source>
        <dbReference type="ARBA" id="ARBA00013014"/>
    </source>
</evidence>
<evidence type="ECO:0000256" key="2">
    <source>
        <dbReference type="ARBA" id="ARBA00007870"/>
    </source>
</evidence>
<comment type="caution">
    <text evidence="13">The sequence shown here is derived from an EMBL/GenBank/DDBJ whole genome shotgun (WGS) entry which is preliminary data.</text>
</comment>
<evidence type="ECO:0000256" key="8">
    <source>
        <dbReference type="ARBA" id="ARBA00032024"/>
    </source>
</evidence>
<dbReference type="InterPro" id="IPR003710">
    <property type="entry name" value="ApbA"/>
</dbReference>
<sequence>MRILIVGAGAVGGYFGGRLHQAGRDVTFLVREKRAQSLRANGLQIKSPEGDLDIRAPKLLQSAELRPDFDLVILSCKAYDLENAIESVASAIGPQTSILPLLNGMQHLDVLSERFGAEKILGGLCLIATTLDEDGAIVHLNSAHTLTFGERDSVAPGRAARIFDALSGAGFDTVQSDDIMQSMWEKWIMLATLASTTSMMRSAVGDILHAPGGQQFLESVLEECSGVAAAYEHAPSEAFFHRTRAMLGDHASGMTASMFRDISNNGRIEADHVVGDLIRRGEAKGAKTTLLQLAYLHLKAYEARNQRLALAS</sequence>
<feature type="domain" description="Ketopantoate reductase C-terminal" evidence="12">
    <location>
        <begin position="178"/>
        <end position="302"/>
    </location>
</feature>
<keyword evidence="14" id="KW-1185">Reference proteome</keyword>
<accession>A0ABW9A824</accession>
<reference evidence="13 14" key="1">
    <citation type="journal article" date="2024" name="Chem. Sci.">
        <title>Discovery of megapolipeptins by genome mining of a Burkholderiales bacteria collection.</title>
        <authorList>
            <person name="Paulo B.S."/>
            <person name="Recchia M.J.J."/>
            <person name="Lee S."/>
            <person name="Fergusson C.H."/>
            <person name="Romanowski S.B."/>
            <person name="Hernandez A."/>
            <person name="Krull N."/>
            <person name="Liu D.Y."/>
            <person name="Cavanagh H."/>
            <person name="Bos A."/>
            <person name="Gray C.A."/>
            <person name="Murphy B.T."/>
            <person name="Linington R.G."/>
            <person name="Eustaquio A.S."/>
        </authorList>
    </citation>
    <scope>NUCLEOTIDE SEQUENCE [LARGE SCALE GENOMIC DNA]</scope>
    <source>
        <strain evidence="13 14">RL21-008-BIB-A</strain>
    </source>
</reference>
<evidence type="ECO:0000256" key="5">
    <source>
        <dbReference type="ARBA" id="ARBA00022655"/>
    </source>
</evidence>
<dbReference type="InterPro" id="IPR008927">
    <property type="entry name" value="6-PGluconate_DH-like_C_sf"/>
</dbReference>
<dbReference type="InterPro" id="IPR013328">
    <property type="entry name" value="6PGD_dom2"/>
</dbReference>
<comment type="function">
    <text evidence="10">Catalyzes the NADPH-dependent reduction of ketopantoate into pantoic acid.</text>
</comment>
<dbReference type="PANTHER" id="PTHR21708:SF26">
    <property type="entry name" value="2-DEHYDROPANTOATE 2-REDUCTASE"/>
    <property type="match status" value="1"/>
</dbReference>
<dbReference type="NCBIfam" id="NF005094">
    <property type="entry name" value="PRK06522.2-5"/>
    <property type="match status" value="1"/>
</dbReference>
<evidence type="ECO:0000313" key="14">
    <source>
        <dbReference type="Proteomes" id="UP001629246"/>
    </source>
</evidence>
<dbReference type="PANTHER" id="PTHR21708">
    <property type="entry name" value="PROBABLE 2-DEHYDROPANTOATE 2-REDUCTASE"/>
    <property type="match status" value="1"/>
</dbReference>
<protein>
    <recommendedName>
        <fullName evidence="4 10">2-dehydropantoate 2-reductase</fullName>
        <ecNumber evidence="3 10">1.1.1.169</ecNumber>
    </recommendedName>
    <alternativeName>
        <fullName evidence="8 10">Ketopantoate reductase</fullName>
    </alternativeName>
</protein>
<dbReference type="Gene3D" id="1.10.1040.10">
    <property type="entry name" value="N-(1-d-carboxylethyl)-l-norvaline Dehydrogenase, domain 2"/>
    <property type="match status" value="1"/>
</dbReference>
<gene>
    <name evidence="13" type="primary">panE</name>
    <name evidence="13" type="ORF">PQR62_06525</name>
</gene>
<comment type="similarity">
    <text evidence="2 10">Belongs to the ketopantoate reductase family.</text>
</comment>
<dbReference type="NCBIfam" id="TIGR00745">
    <property type="entry name" value="apbA_panE"/>
    <property type="match status" value="1"/>
</dbReference>
<keyword evidence="6 10" id="KW-0521">NADP</keyword>
<dbReference type="Pfam" id="PF02558">
    <property type="entry name" value="ApbA"/>
    <property type="match status" value="1"/>
</dbReference>
<evidence type="ECO:0000256" key="9">
    <source>
        <dbReference type="ARBA" id="ARBA00048793"/>
    </source>
</evidence>
<dbReference type="InterPro" id="IPR051402">
    <property type="entry name" value="KPR-Related"/>
</dbReference>
<dbReference type="Pfam" id="PF08546">
    <property type="entry name" value="ApbA_C"/>
    <property type="match status" value="1"/>
</dbReference>
<dbReference type="Gene3D" id="3.40.50.720">
    <property type="entry name" value="NAD(P)-binding Rossmann-like Domain"/>
    <property type="match status" value="1"/>
</dbReference>
<evidence type="ECO:0000256" key="4">
    <source>
        <dbReference type="ARBA" id="ARBA00019465"/>
    </source>
</evidence>
<dbReference type="EC" id="1.1.1.169" evidence="3 10"/>
<dbReference type="SUPFAM" id="SSF51735">
    <property type="entry name" value="NAD(P)-binding Rossmann-fold domains"/>
    <property type="match status" value="1"/>
</dbReference>
<dbReference type="SUPFAM" id="SSF48179">
    <property type="entry name" value="6-phosphogluconate dehydrogenase C-terminal domain-like"/>
    <property type="match status" value="1"/>
</dbReference>
<evidence type="ECO:0000259" key="12">
    <source>
        <dbReference type="Pfam" id="PF08546"/>
    </source>
</evidence>
<comment type="pathway">
    <text evidence="1 10">Cofactor biosynthesis; (R)-pantothenate biosynthesis; (R)-pantoate from 3-methyl-2-oxobutanoate: step 2/2.</text>
</comment>
<evidence type="ECO:0000256" key="6">
    <source>
        <dbReference type="ARBA" id="ARBA00022857"/>
    </source>
</evidence>
<name>A0ABW9A824_9BURK</name>
<dbReference type="InterPro" id="IPR013332">
    <property type="entry name" value="KPR_N"/>
</dbReference>
<organism evidence="13 14">
    <name type="scientific">Herbaspirillum lusitanum</name>
    <dbReference type="NCBI Taxonomy" id="213312"/>
    <lineage>
        <taxon>Bacteria</taxon>
        <taxon>Pseudomonadati</taxon>
        <taxon>Pseudomonadota</taxon>
        <taxon>Betaproteobacteria</taxon>
        <taxon>Burkholderiales</taxon>
        <taxon>Oxalobacteraceae</taxon>
        <taxon>Herbaspirillum</taxon>
    </lineage>
</organism>
<evidence type="ECO:0000259" key="11">
    <source>
        <dbReference type="Pfam" id="PF02558"/>
    </source>
</evidence>
<dbReference type="EMBL" id="JAQQFM010000003">
    <property type="protein sequence ID" value="MFL9923908.1"/>
    <property type="molecule type" value="Genomic_DNA"/>
</dbReference>
<dbReference type="RefSeq" id="WP_408156019.1">
    <property type="nucleotide sequence ID" value="NZ_JAQQFM010000003.1"/>
</dbReference>
<dbReference type="InterPro" id="IPR036291">
    <property type="entry name" value="NAD(P)-bd_dom_sf"/>
</dbReference>
<evidence type="ECO:0000313" key="13">
    <source>
        <dbReference type="EMBL" id="MFL9923908.1"/>
    </source>
</evidence>
<feature type="domain" description="Ketopantoate reductase N-terminal" evidence="11">
    <location>
        <begin position="3"/>
        <end position="151"/>
    </location>
</feature>
<comment type="catalytic activity">
    <reaction evidence="9 10">
        <text>(R)-pantoate + NADP(+) = 2-dehydropantoate + NADPH + H(+)</text>
        <dbReference type="Rhea" id="RHEA:16233"/>
        <dbReference type="ChEBI" id="CHEBI:11561"/>
        <dbReference type="ChEBI" id="CHEBI:15378"/>
        <dbReference type="ChEBI" id="CHEBI:15980"/>
        <dbReference type="ChEBI" id="CHEBI:57783"/>
        <dbReference type="ChEBI" id="CHEBI:58349"/>
        <dbReference type="EC" id="1.1.1.169"/>
    </reaction>
</comment>
<proteinExistence type="inferred from homology"/>
<evidence type="ECO:0000256" key="7">
    <source>
        <dbReference type="ARBA" id="ARBA00023002"/>
    </source>
</evidence>
<keyword evidence="7 10" id="KW-0560">Oxidoreductase</keyword>
<dbReference type="GO" id="GO:0008677">
    <property type="term" value="F:2-dehydropantoate 2-reductase activity"/>
    <property type="evidence" value="ECO:0007669"/>
    <property type="project" value="UniProtKB-EC"/>
</dbReference>
<evidence type="ECO:0000256" key="10">
    <source>
        <dbReference type="RuleBase" id="RU362068"/>
    </source>
</evidence>
<dbReference type="InterPro" id="IPR013752">
    <property type="entry name" value="KPA_reductase"/>
</dbReference>